<dbReference type="GO" id="GO:0030286">
    <property type="term" value="C:dynein complex"/>
    <property type="evidence" value="ECO:0007669"/>
    <property type="project" value="InterPro"/>
</dbReference>
<dbReference type="GO" id="GO:0045505">
    <property type="term" value="F:dynein intermediate chain binding"/>
    <property type="evidence" value="ECO:0007669"/>
    <property type="project" value="InterPro"/>
</dbReference>
<protein>
    <submittedName>
        <fullName evidence="1">Uncharacterized protein</fullName>
    </submittedName>
</protein>
<dbReference type="PANTHER" id="PTHR22878">
    <property type="entry name" value="DYNEIN HEAVY CHAIN 6, AXONEMAL-LIKE-RELATED"/>
    <property type="match status" value="1"/>
</dbReference>
<dbReference type="GO" id="GO:0051959">
    <property type="term" value="F:dynein light intermediate chain binding"/>
    <property type="evidence" value="ECO:0007669"/>
    <property type="project" value="InterPro"/>
</dbReference>
<comment type="caution">
    <text evidence="1">The sequence shown here is derived from an EMBL/GenBank/DDBJ whole genome shotgun (WGS) entry which is preliminary data.</text>
</comment>
<organism evidence="1 2">
    <name type="scientific">Paramecium primaurelia</name>
    <dbReference type="NCBI Taxonomy" id="5886"/>
    <lineage>
        <taxon>Eukaryota</taxon>
        <taxon>Sar</taxon>
        <taxon>Alveolata</taxon>
        <taxon>Ciliophora</taxon>
        <taxon>Intramacronucleata</taxon>
        <taxon>Oligohymenophorea</taxon>
        <taxon>Peniculida</taxon>
        <taxon>Parameciidae</taxon>
        <taxon>Paramecium</taxon>
    </lineage>
</organism>
<dbReference type="Proteomes" id="UP000688137">
    <property type="component" value="Unassembled WGS sequence"/>
</dbReference>
<evidence type="ECO:0000313" key="1">
    <source>
        <dbReference type="EMBL" id="CAD8116757.1"/>
    </source>
</evidence>
<gene>
    <name evidence="1" type="ORF">PPRIM_AZ9-3.1.T1800011</name>
</gene>
<dbReference type="GO" id="GO:0007018">
    <property type="term" value="P:microtubule-based movement"/>
    <property type="evidence" value="ECO:0007669"/>
    <property type="project" value="InterPro"/>
</dbReference>
<keyword evidence="2" id="KW-1185">Reference proteome</keyword>
<reference evidence="1" key="1">
    <citation type="submission" date="2021-01" db="EMBL/GenBank/DDBJ databases">
        <authorList>
            <consortium name="Genoscope - CEA"/>
            <person name="William W."/>
        </authorList>
    </citation>
    <scope>NUCLEOTIDE SEQUENCE</scope>
</reference>
<proteinExistence type="predicted"/>
<dbReference type="AlphaFoldDB" id="A0A8S1QQ48"/>
<dbReference type="EMBL" id="CAJJDM010000189">
    <property type="protein sequence ID" value="CAD8116757.1"/>
    <property type="molecule type" value="Genomic_DNA"/>
</dbReference>
<dbReference type="InterPro" id="IPR026983">
    <property type="entry name" value="DHC"/>
</dbReference>
<name>A0A8S1QQ48_PARPR</name>
<accession>A0A8S1QQ48</accession>
<evidence type="ECO:0000313" key="2">
    <source>
        <dbReference type="Proteomes" id="UP000688137"/>
    </source>
</evidence>
<sequence length="274" mass="32667">MLLNLQKELELLQTNNQEQNYKLQNIFHNFSITNNQLKGLYIQIPNPQNLLNKVRPEIFNYFLEFVDLKSYLSFGLVSRRAYQTIIRMMPNRIAQIQQILMRRKQKLQYLMEQNSENDLFQDLLQRKQNAEQSLDILTKRDINEMKKMSHPPVIVEKVMAMVCILFISQFKDENLNWASCLKIIENIQFIQQLKCLDIENINDKQLKVLQNVHSISEQQVQRVSQACLSFYFFIRAVVEIRESKVYKVKSQKDLLEKQIKKDQMALLYLQKMNG</sequence>